<keyword evidence="2" id="KW-0472">Membrane</keyword>
<keyword evidence="4" id="KW-1185">Reference proteome</keyword>
<organism evidence="3 4">
    <name type="scientific">Russula ochroleuca</name>
    <dbReference type="NCBI Taxonomy" id="152965"/>
    <lineage>
        <taxon>Eukaryota</taxon>
        <taxon>Fungi</taxon>
        <taxon>Dikarya</taxon>
        <taxon>Basidiomycota</taxon>
        <taxon>Agaricomycotina</taxon>
        <taxon>Agaricomycetes</taxon>
        <taxon>Russulales</taxon>
        <taxon>Russulaceae</taxon>
        <taxon>Russula</taxon>
    </lineage>
</organism>
<comment type="caution">
    <text evidence="3">The sequence shown here is derived from an EMBL/GenBank/DDBJ whole genome shotgun (WGS) entry which is preliminary data.</text>
</comment>
<proteinExistence type="predicted"/>
<dbReference type="Proteomes" id="UP000759537">
    <property type="component" value="Unassembled WGS sequence"/>
</dbReference>
<dbReference type="InterPro" id="IPR013940">
    <property type="entry name" value="Spo22/ZIP4/TEX11"/>
</dbReference>
<dbReference type="InterPro" id="IPR039057">
    <property type="entry name" value="Spo22/ZIP4"/>
</dbReference>
<keyword evidence="1" id="KW-0469">Meiosis</keyword>
<evidence type="ECO:0008006" key="5">
    <source>
        <dbReference type="Google" id="ProtNLM"/>
    </source>
</evidence>
<reference evidence="3" key="2">
    <citation type="journal article" date="2020" name="Nat. Commun.">
        <title>Large-scale genome sequencing of mycorrhizal fungi provides insights into the early evolution of symbiotic traits.</title>
        <authorList>
            <person name="Miyauchi S."/>
            <person name="Kiss E."/>
            <person name="Kuo A."/>
            <person name="Drula E."/>
            <person name="Kohler A."/>
            <person name="Sanchez-Garcia M."/>
            <person name="Morin E."/>
            <person name="Andreopoulos B."/>
            <person name="Barry K.W."/>
            <person name="Bonito G."/>
            <person name="Buee M."/>
            <person name="Carver A."/>
            <person name="Chen C."/>
            <person name="Cichocki N."/>
            <person name="Clum A."/>
            <person name="Culley D."/>
            <person name="Crous P.W."/>
            <person name="Fauchery L."/>
            <person name="Girlanda M."/>
            <person name="Hayes R.D."/>
            <person name="Keri Z."/>
            <person name="LaButti K."/>
            <person name="Lipzen A."/>
            <person name="Lombard V."/>
            <person name="Magnuson J."/>
            <person name="Maillard F."/>
            <person name="Murat C."/>
            <person name="Nolan M."/>
            <person name="Ohm R.A."/>
            <person name="Pangilinan J."/>
            <person name="Pereira M.F."/>
            <person name="Perotto S."/>
            <person name="Peter M."/>
            <person name="Pfister S."/>
            <person name="Riley R."/>
            <person name="Sitrit Y."/>
            <person name="Stielow J.B."/>
            <person name="Szollosi G."/>
            <person name="Zifcakova L."/>
            <person name="Stursova M."/>
            <person name="Spatafora J.W."/>
            <person name="Tedersoo L."/>
            <person name="Vaario L.M."/>
            <person name="Yamada A."/>
            <person name="Yan M."/>
            <person name="Wang P."/>
            <person name="Xu J."/>
            <person name="Bruns T."/>
            <person name="Baldrian P."/>
            <person name="Vilgalys R."/>
            <person name="Dunand C."/>
            <person name="Henrissat B."/>
            <person name="Grigoriev I.V."/>
            <person name="Hibbett D."/>
            <person name="Nagy L.G."/>
            <person name="Martin F.M."/>
        </authorList>
    </citation>
    <scope>NUCLEOTIDE SEQUENCE</scope>
    <source>
        <strain evidence="3">Prilba</strain>
    </source>
</reference>
<keyword evidence="2" id="KW-1133">Transmembrane helix</keyword>
<gene>
    <name evidence="3" type="ORF">DFH94DRAFT_691907</name>
</gene>
<name>A0A9P5T9M9_9AGAM</name>
<evidence type="ECO:0000313" key="4">
    <source>
        <dbReference type="Proteomes" id="UP000759537"/>
    </source>
</evidence>
<dbReference type="GO" id="GO:0051321">
    <property type="term" value="P:meiotic cell cycle"/>
    <property type="evidence" value="ECO:0007669"/>
    <property type="project" value="UniProtKB-KW"/>
</dbReference>
<dbReference type="EMBL" id="WHVB01000007">
    <property type="protein sequence ID" value="KAF8480818.1"/>
    <property type="molecule type" value="Genomic_DNA"/>
</dbReference>
<feature type="transmembrane region" description="Helical" evidence="2">
    <location>
        <begin position="932"/>
        <end position="953"/>
    </location>
</feature>
<accession>A0A9P5T9M9</accession>
<dbReference type="Pfam" id="PF08631">
    <property type="entry name" value="SPO22"/>
    <property type="match status" value="1"/>
</dbReference>
<evidence type="ECO:0000313" key="3">
    <source>
        <dbReference type="EMBL" id="KAF8480818.1"/>
    </source>
</evidence>
<dbReference type="AlphaFoldDB" id="A0A9P5T9M9"/>
<keyword evidence="2" id="KW-0812">Transmembrane</keyword>
<dbReference type="OrthoDB" id="65716at2759"/>
<dbReference type="GO" id="GO:0090173">
    <property type="term" value="P:regulation of synaptonemal complex assembly"/>
    <property type="evidence" value="ECO:0007669"/>
    <property type="project" value="InterPro"/>
</dbReference>
<sequence length="956" mass="107722">MSAPRKRKERTSDSQSFDSVQDLILRIKAKLNHRADSQGAQAALVTELYELATLSERLINLRSNSSDLLDHRQSDILDREGTYLWNHSSSMRLLAGDQIPAVVAALRLAGFRLIEAGLPENLDVDCQPSVTMCCSLEIEWRAVRAGLVHMLQLASKTGATLADMGKSELASSVLTSAAKFEQSLRNADDHQNLHQQSIAQATVVYYCSRMEAAWKEGNDSVAQYMLRNITENNIERLAHLSARDRELLASKVLEIGRSLLTGSAQDGQRKVDTRAEEAVRWLQKAFSLAEHLDDTLTAGAAELKRCILRNLVRAYVLSSGLNPENLVRAETALDELLDSIPPDDQRDVANQELHWWKLAVLRRRNASEDTLFETFRSIIENMEFTEDNVTNILLDLRTSPHHQAHTDAIEVLVLESAEFELPKICATACLMLFYQYGEKKHSLKRCSDAVEWFLLGTRRAFSSVTDTCSSKCFRKAALCHIEQEEYAQASDIIRQCPGDEAATHYLSFLVAIKQGWENDGKDQLILLIITLSPPHGGFTLSYSGGQCSGSWFLFRPENATNGHAELLDHVRTRKATEMNVEPITLIRCMIRLVLRLIADPANAEGKDALIDTLIRHFATARALVDAVCKEKRVSLVIKDVSWLWRTAYNCATQGCTEWDNAEERVPPLFDMSRELLEIYLETALEVDEEMHLCIVYSSFAAASARVFAMRKLEPQMVNSEKLEFTAREIQTCEERLRKIVEKGVISSNNIPRVTQCLSILFIFQAELACRMNEWQVIPKVIEKVTQCQAPPCDTFEAITDMLAILHASLDRSALSVEKFARWLRAICTMLLARNTAPDRLKAIGYIEQAIIVLEEHGGDDVGDETYPIDERYWLLTSSYNTGIECLHVCLLDDARRWFEASSRMCKYVPDGAVRAKKITETYTHLMDRFGRLFLACGVILDLSLLLAPSYALLVHV</sequence>
<dbReference type="PANTHER" id="PTHR40375">
    <property type="entry name" value="SPORULATION-SPECIFIC PROTEIN 22"/>
    <property type="match status" value="1"/>
</dbReference>
<evidence type="ECO:0000256" key="2">
    <source>
        <dbReference type="SAM" id="Phobius"/>
    </source>
</evidence>
<protein>
    <recommendedName>
        <fullName evidence="5">Protein ZIP4 homolog</fullName>
    </recommendedName>
</protein>
<reference evidence="3" key="1">
    <citation type="submission" date="2019-10" db="EMBL/GenBank/DDBJ databases">
        <authorList>
            <consortium name="DOE Joint Genome Institute"/>
            <person name="Kuo A."/>
            <person name="Miyauchi S."/>
            <person name="Kiss E."/>
            <person name="Drula E."/>
            <person name="Kohler A."/>
            <person name="Sanchez-Garcia M."/>
            <person name="Andreopoulos B."/>
            <person name="Barry K.W."/>
            <person name="Bonito G."/>
            <person name="Buee M."/>
            <person name="Carver A."/>
            <person name="Chen C."/>
            <person name="Cichocki N."/>
            <person name="Clum A."/>
            <person name="Culley D."/>
            <person name="Crous P.W."/>
            <person name="Fauchery L."/>
            <person name="Girlanda M."/>
            <person name="Hayes R."/>
            <person name="Keri Z."/>
            <person name="LaButti K."/>
            <person name="Lipzen A."/>
            <person name="Lombard V."/>
            <person name="Magnuson J."/>
            <person name="Maillard F."/>
            <person name="Morin E."/>
            <person name="Murat C."/>
            <person name="Nolan M."/>
            <person name="Ohm R."/>
            <person name="Pangilinan J."/>
            <person name="Pereira M."/>
            <person name="Perotto S."/>
            <person name="Peter M."/>
            <person name="Riley R."/>
            <person name="Sitrit Y."/>
            <person name="Stielow B."/>
            <person name="Szollosi G."/>
            <person name="Zifcakova L."/>
            <person name="Stursova M."/>
            <person name="Spatafora J.W."/>
            <person name="Tedersoo L."/>
            <person name="Vaario L.-M."/>
            <person name="Yamada A."/>
            <person name="Yan M."/>
            <person name="Wang P."/>
            <person name="Xu J."/>
            <person name="Bruns T."/>
            <person name="Baldrian P."/>
            <person name="Vilgalys R."/>
            <person name="Henrissat B."/>
            <person name="Grigoriev I.V."/>
            <person name="Hibbett D."/>
            <person name="Nagy L.G."/>
            <person name="Martin F.M."/>
        </authorList>
    </citation>
    <scope>NUCLEOTIDE SEQUENCE</scope>
    <source>
        <strain evidence="3">Prilba</strain>
    </source>
</reference>
<evidence type="ECO:0000256" key="1">
    <source>
        <dbReference type="ARBA" id="ARBA00023254"/>
    </source>
</evidence>
<dbReference type="PANTHER" id="PTHR40375:SF2">
    <property type="entry name" value="SPORULATION-SPECIFIC PROTEIN 22"/>
    <property type="match status" value="1"/>
</dbReference>